<dbReference type="Proteomes" id="UP000251937">
    <property type="component" value="Unassembled WGS sequence"/>
</dbReference>
<protein>
    <recommendedName>
        <fullName evidence="6">SLATT domain-containing protein</fullName>
    </recommendedName>
</protein>
<keyword evidence="1" id="KW-1133">Transmembrane helix</keyword>
<evidence type="ECO:0000256" key="1">
    <source>
        <dbReference type="SAM" id="Phobius"/>
    </source>
</evidence>
<keyword evidence="1" id="KW-0472">Membrane</keyword>
<comment type="caution">
    <text evidence="3">The sequence shown here is derived from an EMBL/GenBank/DDBJ whole genome shotgun (WGS) entry which is preliminary data.</text>
</comment>
<organism evidence="3 5">
    <name type="scientific">Chryseobacterium balustinum</name>
    <dbReference type="NCBI Taxonomy" id="246"/>
    <lineage>
        <taxon>Bacteria</taxon>
        <taxon>Pseudomonadati</taxon>
        <taxon>Bacteroidota</taxon>
        <taxon>Flavobacteriia</taxon>
        <taxon>Flavobacteriales</taxon>
        <taxon>Weeksellaceae</taxon>
        <taxon>Chryseobacterium group</taxon>
        <taxon>Chryseobacterium</taxon>
    </lineage>
</organism>
<evidence type="ECO:0000313" key="2">
    <source>
        <dbReference type="EMBL" id="SKC10423.1"/>
    </source>
</evidence>
<dbReference type="Proteomes" id="UP000190669">
    <property type="component" value="Unassembled WGS sequence"/>
</dbReference>
<reference evidence="2 4" key="1">
    <citation type="submission" date="2017-02" db="EMBL/GenBank/DDBJ databases">
        <authorList>
            <person name="Varghese N."/>
            <person name="Submissions S."/>
        </authorList>
    </citation>
    <scope>NUCLEOTIDE SEQUENCE [LARGE SCALE GENOMIC DNA]</scope>
    <source>
        <strain evidence="2 4">DSM 16775</strain>
    </source>
</reference>
<dbReference type="EMBL" id="UAVR01000023">
    <property type="protein sequence ID" value="SQA92349.1"/>
    <property type="molecule type" value="Genomic_DNA"/>
</dbReference>
<feature type="transmembrane region" description="Helical" evidence="1">
    <location>
        <begin position="34"/>
        <end position="54"/>
    </location>
</feature>
<evidence type="ECO:0000313" key="5">
    <source>
        <dbReference type="Proteomes" id="UP000251937"/>
    </source>
</evidence>
<dbReference type="AlphaFoldDB" id="A0AAX2IRV8"/>
<name>A0AAX2IRV8_9FLAO</name>
<sequence>MTLRTKIWNNLLDTKKGDIFLVFYISSERNLRKWFKIITILFSASGIFTAFKNLEIPTVISFAVIGTIQLLQSIENFLILSEKDLDEIKKLRLSYYNQSIELEKLWIEFEEDHIDDEKAKKKLFKILDSSKKIEDIDSSLNITRKKRLDKKADAETRNYANKLTQHE</sequence>
<keyword evidence="4" id="KW-1185">Reference proteome</keyword>
<reference evidence="3 5" key="2">
    <citation type="submission" date="2018-06" db="EMBL/GenBank/DDBJ databases">
        <authorList>
            <consortium name="Pathogen Informatics"/>
            <person name="Doyle S."/>
        </authorList>
    </citation>
    <scope>NUCLEOTIDE SEQUENCE [LARGE SCALE GENOMIC DNA]</scope>
    <source>
        <strain evidence="3 5">NCTC11212</strain>
    </source>
</reference>
<evidence type="ECO:0008006" key="6">
    <source>
        <dbReference type="Google" id="ProtNLM"/>
    </source>
</evidence>
<dbReference type="EMBL" id="FUZE01000032">
    <property type="protein sequence ID" value="SKC10423.1"/>
    <property type="molecule type" value="Genomic_DNA"/>
</dbReference>
<gene>
    <name evidence="3" type="ORF">NCTC11212_03995</name>
    <name evidence="2" type="ORF">SAMN05421800_1328</name>
</gene>
<accession>A0AAX2IRV8</accession>
<dbReference type="RefSeq" id="WP_079467058.1">
    <property type="nucleotide sequence ID" value="NZ_UAVR01000023.1"/>
</dbReference>
<dbReference type="KEGG" id="cbp:EB354_02520"/>
<evidence type="ECO:0000313" key="4">
    <source>
        <dbReference type="Proteomes" id="UP000190669"/>
    </source>
</evidence>
<evidence type="ECO:0000313" key="3">
    <source>
        <dbReference type="EMBL" id="SQA92349.1"/>
    </source>
</evidence>
<keyword evidence="1" id="KW-0812">Transmembrane</keyword>
<proteinExistence type="predicted"/>